<dbReference type="PANTHER" id="PTHR31454">
    <property type="entry name" value="ACTIVE REGULATOR OF SIRT1"/>
    <property type="match status" value="1"/>
</dbReference>
<evidence type="ECO:0000313" key="8">
    <source>
        <dbReference type="Proteomes" id="UP000823872"/>
    </source>
</evidence>
<feature type="region of interest" description="Disordered" evidence="6">
    <location>
        <begin position="31"/>
        <end position="57"/>
    </location>
</feature>
<reference evidence="7 8" key="1">
    <citation type="submission" date="2021-02" db="EMBL/GenBank/DDBJ databases">
        <title>Safari Cat Assemblies.</title>
        <authorList>
            <person name="Bredemeyer K.R."/>
            <person name="Murphy W.J."/>
        </authorList>
    </citation>
    <scope>NUCLEOTIDE SEQUENCE [LARGE SCALE GENOMIC DNA]</scope>
</reference>
<protein>
    <recommendedName>
        <fullName evidence="3">Active regulator of SIRT1</fullName>
    </recommendedName>
    <alternativeName>
        <fullName evidence="5">40S ribosomal protein S19-binding protein 1</fullName>
    </alternativeName>
</protein>
<feature type="region of interest" description="Disordered" evidence="6">
    <location>
        <begin position="88"/>
        <end position="129"/>
    </location>
</feature>
<dbReference type="PRINTS" id="PR02029">
    <property type="entry name" value="ACTREGSIRT1"/>
</dbReference>
<dbReference type="PANTHER" id="PTHR31454:SF2">
    <property type="entry name" value="ACTIVE REGULATOR OF SIRT1"/>
    <property type="match status" value="1"/>
</dbReference>
<evidence type="ECO:0000256" key="4">
    <source>
        <dbReference type="ARBA" id="ARBA00023242"/>
    </source>
</evidence>
<reference evidence="7" key="3">
    <citation type="submission" date="2025-09" db="UniProtKB">
        <authorList>
            <consortium name="Ensembl"/>
        </authorList>
    </citation>
    <scope>IDENTIFICATION</scope>
    <source>
        <strain evidence="7">breed Abyssinian</strain>
    </source>
</reference>
<evidence type="ECO:0000256" key="2">
    <source>
        <dbReference type="ARBA" id="ARBA00007318"/>
    </source>
</evidence>
<proteinExistence type="inferred from homology"/>
<evidence type="ECO:0000256" key="5">
    <source>
        <dbReference type="ARBA" id="ARBA00032748"/>
    </source>
</evidence>
<accession>A0ABI7YP31</accession>
<keyword evidence="4" id="KW-0539">Nucleus</keyword>
<keyword evidence="8" id="KW-1185">Reference proteome</keyword>
<evidence type="ECO:0000313" key="7">
    <source>
        <dbReference type="Ensembl" id="ENSFCTP00005036598.1"/>
    </source>
</evidence>
<organism evidence="7 8">
    <name type="scientific">Felis catus</name>
    <name type="common">Cat</name>
    <name type="synonym">Felis silvestris catus</name>
    <dbReference type="NCBI Taxonomy" id="9685"/>
    <lineage>
        <taxon>Eukaryota</taxon>
        <taxon>Metazoa</taxon>
        <taxon>Chordata</taxon>
        <taxon>Craniata</taxon>
        <taxon>Vertebrata</taxon>
        <taxon>Euteleostomi</taxon>
        <taxon>Mammalia</taxon>
        <taxon>Eutheria</taxon>
        <taxon>Laurasiatheria</taxon>
        <taxon>Carnivora</taxon>
        <taxon>Feliformia</taxon>
        <taxon>Felidae</taxon>
        <taxon>Felinae</taxon>
        <taxon>Felis</taxon>
    </lineage>
</organism>
<evidence type="ECO:0000256" key="3">
    <source>
        <dbReference type="ARBA" id="ARBA00016855"/>
    </source>
</evidence>
<dbReference type="Pfam" id="PF15684">
    <property type="entry name" value="AROS"/>
    <property type="match status" value="1"/>
</dbReference>
<feature type="compositionally biased region" description="Low complexity" evidence="6">
    <location>
        <begin position="88"/>
        <end position="103"/>
    </location>
</feature>
<comment type="subcellular location">
    <subcellularLocation>
        <location evidence="1">Nucleus</location>
        <location evidence="1">Nucleolus</location>
    </subcellularLocation>
</comment>
<evidence type="ECO:0000256" key="1">
    <source>
        <dbReference type="ARBA" id="ARBA00004604"/>
    </source>
</evidence>
<dbReference type="Ensembl" id="ENSFCTT00005050242.1">
    <property type="protein sequence ID" value="ENSFCTP00005036598.1"/>
    <property type="gene ID" value="ENSFCTG00005017386.1"/>
</dbReference>
<evidence type="ECO:0000256" key="6">
    <source>
        <dbReference type="SAM" id="MobiDB-lite"/>
    </source>
</evidence>
<dbReference type="GeneTree" id="ENSGT00390000016774"/>
<reference evidence="7" key="2">
    <citation type="submission" date="2025-08" db="UniProtKB">
        <authorList>
            <consortium name="Ensembl"/>
        </authorList>
    </citation>
    <scope>IDENTIFICATION</scope>
    <source>
        <strain evidence="7">breed Abyssinian</strain>
    </source>
</reference>
<sequence length="531" mass="56573">MRPSASRPRLRFPPLFPLSSKVATPNACVLRQAGTSARPPRNLCSRSSFRGEAQGGQGGSSVSVWAELSVAMSAALLRRGLELLGAPEAPQAAPGQAKPSGAPVKRTRKAKATQAQKLRNSAKGKVPKSALAEFQKRECQSYLGVNLKFMTSARSTVAESVTQQGPRGHVQQRTSGGPLWLGQLGTHSLPTQKGGLQTCLKQSWSLSCVQVAFIPAAGSRPSTQEAQRGGCRYSKPLSTHFSSNELVSKKGKTARQEAGSAVQALTCSRSLGRGADKDTPTVPQAPSGALFPVSRYRATGLALRQGLCRHESRGSAASLPVGFPAVVSPGPRGPSEDCRPRGGGLPQLRHCEQIQSAWKQLCLAWFRGTRLSKVAGTHVTRGRAPAKATCGFHSGVGCLSPVHTSCSLMTGRVGPGARWEWGRTATWSLARAQPQACPELVRTEGWVQQEPGGSPSGDFLWQSRGREPSWRGRWDCGTTIMGPFVSLLGRLSWGAFPSTSTIFQSFEGQDRHPSLQAACCDLPPKSPCSFH</sequence>
<dbReference type="InterPro" id="IPR023262">
    <property type="entry name" value="AROS"/>
</dbReference>
<comment type="similarity">
    <text evidence="2">Belongs to the AROS family.</text>
</comment>
<dbReference type="Proteomes" id="UP000823872">
    <property type="component" value="Chromosome B4"/>
</dbReference>
<name>A0ABI7YP31_FELCA</name>